<evidence type="ECO:0000256" key="4">
    <source>
        <dbReference type="ARBA" id="ARBA00011738"/>
    </source>
</evidence>
<sequence>MPPPNFLPALLRPELAELHAYTPVAGDYPVRLDANESPPLLSPEARAALARAAAPENWGRYPDARLVELREAIAARSDAEPDEILVGVGSDEVIAMVLTALSRPRQGAREASIVTVTPTFVMYKLSARARGIRAVEVPLDRGWDLDVAGLARAVEFTRPNVVFIASPNNPTGALMSEDRLEAVIAAAKDALVIIDEAYIDFAPRDQLALRRKHPNVAVLRTLSKIGLASLRVGWLVGDRELVAEIDKVRQPYNVPVPSQRAATFALRELDGEIRRVVAAVTSERERLARGLTELGLDVAPSHANFLWAGTRRPAGEVFEALAARGVLVRSPGAAVGRLAHRLRITVGLPEENDRLLAEIAACV</sequence>
<accession>A0A2L0EWS3</accession>
<dbReference type="OrthoDB" id="9813612at2"/>
<feature type="modified residue" description="N6-(pyridoxal phosphate)lysine" evidence="11">
    <location>
        <position position="224"/>
    </location>
</feature>
<evidence type="ECO:0000256" key="8">
    <source>
        <dbReference type="ARBA" id="ARBA00022898"/>
    </source>
</evidence>
<comment type="subunit">
    <text evidence="4 11">Homodimer.</text>
</comment>
<keyword evidence="6 11" id="KW-0028">Amino-acid biosynthesis</keyword>
<dbReference type="InterPro" id="IPR005861">
    <property type="entry name" value="HisP_aminotrans"/>
</dbReference>
<dbReference type="InterPro" id="IPR015424">
    <property type="entry name" value="PyrdxlP-dep_Trfase"/>
</dbReference>
<dbReference type="AlphaFoldDB" id="A0A2L0EWS3"/>
<dbReference type="PANTHER" id="PTHR42885">
    <property type="entry name" value="HISTIDINOL-PHOSPHATE AMINOTRANSFERASE-RELATED"/>
    <property type="match status" value="1"/>
</dbReference>
<dbReference type="RefSeq" id="WP_104982386.1">
    <property type="nucleotide sequence ID" value="NZ_CP012673.1"/>
</dbReference>
<evidence type="ECO:0000256" key="2">
    <source>
        <dbReference type="ARBA" id="ARBA00005011"/>
    </source>
</evidence>
<dbReference type="CDD" id="cd00609">
    <property type="entry name" value="AAT_like"/>
    <property type="match status" value="1"/>
</dbReference>
<evidence type="ECO:0000259" key="12">
    <source>
        <dbReference type="Pfam" id="PF00155"/>
    </source>
</evidence>
<comment type="catalytic activity">
    <reaction evidence="10 11">
        <text>L-histidinol phosphate + 2-oxoglutarate = 3-(imidazol-4-yl)-2-oxopropyl phosphate + L-glutamate</text>
        <dbReference type="Rhea" id="RHEA:23744"/>
        <dbReference type="ChEBI" id="CHEBI:16810"/>
        <dbReference type="ChEBI" id="CHEBI:29985"/>
        <dbReference type="ChEBI" id="CHEBI:57766"/>
        <dbReference type="ChEBI" id="CHEBI:57980"/>
        <dbReference type="EC" id="2.6.1.9"/>
    </reaction>
</comment>
<keyword evidence="8 11" id="KW-0663">Pyridoxal phosphate</keyword>
<dbReference type="Proteomes" id="UP000238348">
    <property type="component" value="Chromosome"/>
</dbReference>
<protein>
    <recommendedName>
        <fullName evidence="11">Histidinol-phosphate aminotransferase</fullName>
        <ecNumber evidence="11">2.6.1.9</ecNumber>
    </recommendedName>
    <alternativeName>
        <fullName evidence="11">Imidazole acetol-phosphate transaminase</fullName>
    </alternativeName>
</protein>
<dbReference type="InterPro" id="IPR015421">
    <property type="entry name" value="PyrdxlP-dep_Trfase_major"/>
</dbReference>
<evidence type="ECO:0000256" key="1">
    <source>
        <dbReference type="ARBA" id="ARBA00001933"/>
    </source>
</evidence>
<keyword evidence="5 11" id="KW-0032">Aminotransferase</keyword>
<name>A0A2L0EWS3_SORCE</name>
<dbReference type="HAMAP" id="MF_01023">
    <property type="entry name" value="HisC_aminotrans_2"/>
    <property type="match status" value="1"/>
</dbReference>
<evidence type="ECO:0000256" key="3">
    <source>
        <dbReference type="ARBA" id="ARBA00007970"/>
    </source>
</evidence>
<dbReference type="InterPro" id="IPR004839">
    <property type="entry name" value="Aminotransferase_I/II_large"/>
</dbReference>
<keyword evidence="7 11" id="KW-0808">Transferase</keyword>
<evidence type="ECO:0000256" key="9">
    <source>
        <dbReference type="ARBA" id="ARBA00023102"/>
    </source>
</evidence>
<reference evidence="13 14" key="1">
    <citation type="submission" date="2015-09" db="EMBL/GenBank/DDBJ databases">
        <title>Sorangium comparison.</title>
        <authorList>
            <person name="Zaburannyi N."/>
            <person name="Bunk B."/>
            <person name="Overmann J."/>
            <person name="Mueller R."/>
        </authorList>
    </citation>
    <scope>NUCLEOTIDE SEQUENCE [LARGE SCALE GENOMIC DNA]</scope>
    <source>
        <strain evidence="13 14">So ce26</strain>
    </source>
</reference>
<evidence type="ECO:0000256" key="10">
    <source>
        <dbReference type="ARBA" id="ARBA00047481"/>
    </source>
</evidence>
<comment type="pathway">
    <text evidence="2 11">Amino-acid biosynthesis; L-histidine biosynthesis; L-histidine from 5-phospho-alpha-D-ribose 1-diphosphate: step 7/9.</text>
</comment>
<evidence type="ECO:0000256" key="7">
    <source>
        <dbReference type="ARBA" id="ARBA00022679"/>
    </source>
</evidence>
<feature type="domain" description="Aminotransferase class I/classII large" evidence="12">
    <location>
        <begin position="30"/>
        <end position="357"/>
    </location>
</feature>
<dbReference type="EMBL" id="CP012673">
    <property type="protein sequence ID" value="AUX43754.1"/>
    <property type="molecule type" value="Genomic_DNA"/>
</dbReference>
<organism evidence="13 14">
    <name type="scientific">Sorangium cellulosum</name>
    <name type="common">Polyangium cellulosum</name>
    <dbReference type="NCBI Taxonomy" id="56"/>
    <lineage>
        <taxon>Bacteria</taxon>
        <taxon>Pseudomonadati</taxon>
        <taxon>Myxococcota</taxon>
        <taxon>Polyangia</taxon>
        <taxon>Polyangiales</taxon>
        <taxon>Polyangiaceae</taxon>
        <taxon>Sorangium</taxon>
    </lineage>
</organism>
<dbReference type="Pfam" id="PF00155">
    <property type="entry name" value="Aminotran_1_2"/>
    <property type="match status" value="1"/>
</dbReference>
<dbReference type="SUPFAM" id="SSF53383">
    <property type="entry name" value="PLP-dependent transferases"/>
    <property type="match status" value="1"/>
</dbReference>
<evidence type="ECO:0000313" key="13">
    <source>
        <dbReference type="EMBL" id="AUX43754.1"/>
    </source>
</evidence>
<gene>
    <name evidence="11 13" type="primary">hisC</name>
    <name evidence="13" type="ORF">SOCE26_052090</name>
</gene>
<dbReference type="GO" id="GO:0000105">
    <property type="term" value="P:L-histidine biosynthetic process"/>
    <property type="evidence" value="ECO:0007669"/>
    <property type="project" value="UniProtKB-UniRule"/>
</dbReference>
<keyword evidence="9 11" id="KW-0368">Histidine biosynthesis</keyword>
<comment type="cofactor">
    <cofactor evidence="1 11">
        <name>pyridoxal 5'-phosphate</name>
        <dbReference type="ChEBI" id="CHEBI:597326"/>
    </cofactor>
</comment>
<dbReference type="Gene3D" id="3.40.640.10">
    <property type="entry name" value="Type I PLP-dependent aspartate aminotransferase-like (Major domain)"/>
    <property type="match status" value="1"/>
</dbReference>
<dbReference type="NCBIfam" id="TIGR01141">
    <property type="entry name" value="hisC"/>
    <property type="match status" value="1"/>
</dbReference>
<dbReference type="EC" id="2.6.1.9" evidence="11"/>
<dbReference type="GO" id="GO:0004400">
    <property type="term" value="F:histidinol-phosphate transaminase activity"/>
    <property type="evidence" value="ECO:0007669"/>
    <property type="project" value="UniProtKB-UniRule"/>
</dbReference>
<dbReference type="PANTHER" id="PTHR42885:SF2">
    <property type="entry name" value="HISTIDINOL-PHOSPHATE AMINOTRANSFERASE"/>
    <property type="match status" value="1"/>
</dbReference>
<evidence type="ECO:0000256" key="5">
    <source>
        <dbReference type="ARBA" id="ARBA00022576"/>
    </source>
</evidence>
<dbReference type="InterPro" id="IPR015422">
    <property type="entry name" value="PyrdxlP-dep_Trfase_small"/>
</dbReference>
<evidence type="ECO:0000256" key="11">
    <source>
        <dbReference type="HAMAP-Rule" id="MF_01023"/>
    </source>
</evidence>
<dbReference type="Gene3D" id="3.90.1150.10">
    <property type="entry name" value="Aspartate Aminotransferase, domain 1"/>
    <property type="match status" value="1"/>
</dbReference>
<evidence type="ECO:0000313" key="14">
    <source>
        <dbReference type="Proteomes" id="UP000238348"/>
    </source>
</evidence>
<comment type="similarity">
    <text evidence="3 11">Belongs to the class-II pyridoxal-phosphate-dependent aminotransferase family. Histidinol-phosphate aminotransferase subfamily.</text>
</comment>
<dbReference type="UniPathway" id="UPA00031">
    <property type="reaction ID" value="UER00012"/>
</dbReference>
<evidence type="ECO:0000256" key="6">
    <source>
        <dbReference type="ARBA" id="ARBA00022605"/>
    </source>
</evidence>
<dbReference type="GO" id="GO:0030170">
    <property type="term" value="F:pyridoxal phosphate binding"/>
    <property type="evidence" value="ECO:0007669"/>
    <property type="project" value="InterPro"/>
</dbReference>
<proteinExistence type="inferred from homology"/>